<dbReference type="AlphaFoldDB" id="A0A847SW05"/>
<reference evidence="3 4" key="1">
    <citation type="submission" date="2020-04" db="EMBL/GenBank/DDBJ databases">
        <authorList>
            <person name="Yin C."/>
        </authorList>
    </citation>
    <scope>NUCLEOTIDE SEQUENCE [LARGE SCALE GENOMIC DNA]</scope>
    <source>
        <strain evidence="3 4">Ak56</strain>
    </source>
</reference>
<dbReference type="RefSeq" id="WP_168742185.1">
    <property type="nucleotide sequence ID" value="NZ_JABAHZ010000009.1"/>
</dbReference>
<comment type="caution">
    <text evidence="3">The sequence shown here is derived from an EMBL/GenBank/DDBJ whole genome shotgun (WGS) entry which is preliminary data.</text>
</comment>
<evidence type="ECO:0000256" key="2">
    <source>
        <dbReference type="SAM" id="MobiDB-lite"/>
    </source>
</evidence>
<dbReference type="Proteomes" id="UP000552864">
    <property type="component" value="Unassembled WGS sequence"/>
</dbReference>
<evidence type="ECO:0000313" key="4">
    <source>
        <dbReference type="Proteomes" id="UP000552864"/>
    </source>
</evidence>
<organism evidence="3 4">
    <name type="scientific">Chitinophaga eiseniae</name>
    <dbReference type="NCBI Taxonomy" id="634771"/>
    <lineage>
        <taxon>Bacteria</taxon>
        <taxon>Pseudomonadati</taxon>
        <taxon>Bacteroidota</taxon>
        <taxon>Chitinophagia</taxon>
        <taxon>Chitinophagales</taxon>
        <taxon>Chitinophagaceae</taxon>
        <taxon>Chitinophaga</taxon>
    </lineage>
</organism>
<sequence length="269" mass="30335">MPIVEEKYDQSRIDSLRRSLQREADKGKPRDYEIIVDGFKVVPRTNVLDEFDDYEQEIRDTTRNVSFLLYDGPATNRNTRYSFSMQQGKAHQPEQAATLGEIDQIVAQKLTERERDYELARLREQLQQSQGQLQESEEYAEQLQERITQLEAEQKGKMLKLGDLGASVLMGILRNNAKNLPGGEALAGLLGASDATAGTEPPTQEGAASYSRTETIDEQTRGRIALLQQMQERLDEPQLIGVLTVVEHLCEHPQHIATVVELLQTKQAA</sequence>
<feature type="region of interest" description="Disordered" evidence="2">
    <location>
        <begin position="193"/>
        <end position="215"/>
    </location>
</feature>
<feature type="coiled-coil region" evidence="1">
    <location>
        <begin position="119"/>
        <end position="160"/>
    </location>
</feature>
<accession>A0A847SW05</accession>
<dbReference type="EMBL" id="JABAHZ010000009">
    <property type="protein sequence ID" value="NLR82259.1"/>
    <property type="molecule type" value="Genomic_DNA"/>
</dbReference>
<evidence type="ECO:0000256" key="1">
    <source>
        <dbReference type="SAM" id="Coils"/>
    </source>
</evidence>
<proteinExistence type="predicted"/>
<evidence type="ECO:0000313" key="3">
    <source>
        <dbReference type="EMBL" id="NLR82259.1"/>
    </source>
</evidence>
<keyword evidence="4" id="KW-1185">Reference proteome</keyword>
<protein>
    <submittedName>
        <fullName evidence="3">Uncharacterized protein</fullName>
    </submittedName>
</protein>
<gene>
    <name evidence="3" type="ORF">HGH91_26825</name>
</gene>
<name>A0A847SW05_9BACT</name>
<keyword evidence="1" id="KW-0175">Coiled coil</keyword>